<keyword evidence="1" id="KW-0805">Transcription regulation</keyword>
<protein>
    <submittedName>
        <fullName evidence="5">HTH-type transcriptional regulator YwoH</fullName>
    </submittedName>
</protein>
<dbReference type="InterPro" id="IPR036388">
    <property type="entry name" value="WH-like_DNA-bd_sf"/>
</dbReference>
<proteinExistence type="predicted"/>
<dbReference type="InterPro" id="IPR000835">
    <property type="entry name" value="HTH_MarR-typ"/>
</dbReference>
<keyword evidence="6" id="KW-1185">Reference proteome</keyword>
<evidence type="ECO:0000313" key="6">
    <source>
        <dbReference type="Proteomes" id="UP001065593"/>
    </source>
</evidence>
<dbReference type="PANTHER" id="PTHR42756">
    <property type="entry name" value="TRANSCRIPTIONAL REGULATOR, MARR"/>
    <property type="match status" value="1"/>
</dbReference>
<accession>A0ABQ5NF39</accession>
<dbReference type="EMBL" id="BRZA01000001">
    <property type="protein sequence ID" value="GLC86912.1"/>
    <property type="molecule type" value="Genomic_DNA"/>
</dbReference>
<dbReference type="SMART" id="SM00347">
    <property type="entry name" value="HTH_MARR"/>
    <property type="match status" value="1"/>
</dbReference>
<dbReference type="Pfam" id="PF01047">
    <property type="entry name" value="MarR"/>
    <property type="match status" value="1"/>
</dbReference>
<evidence type="ECO:0000259" key="4">
    <source>
        <dbReference type="PROSITE" id="PS50995"/>
    </source>
</evidence>
<evidence type="ECO:0000256" key="3">
    <source>
        <dbReference type="ARBA" id="ARBA00023163"/>
    </source>
</evidence>
<comment type="caution">
    <text evidence="5">The sequence shown here is derived from an EMBL/GenBank/DDBJ whole genome shotgun (WGS) entry which is preliminary data.</text>
</comment>
<evidence type="ECO:0000256" key="2">
    <source>
        <dbReference type="ARBA" id="ARBA00023125"/>
    </source>
</evidence>
<keyword evidence="3" id="KW-0804">Transcription</keyword>
<organism evidence="5 6">
    <name type="scientific">Lysinibacillus piscis</name>
    <dbReference type="NCBI Taxonomy" id="2518931"/>
    <lineage>
        <taxon>Bacteria</taxon>
        <taxon>Bacillati</taxon>
        <taxon>Bacillota</taxon>
        <taxon>Bacilli</taxon>
        <taxon>Bacillales</taxon>
        <taxon>Bacillaceae</taxon>
        <taxon>Lysinibacillus</taxon>
    </lineage>
</organism>
<feature type="domain" description="HTH marR-type" evidence="4">
    <location>
        <begin position="1"/>
        <end position="132"/>
    </location>
</feature>
<dbReference type="PROSITE" id="PS50995">
    <property type="entry name" value="HTH_MARR_2"/>
    <property type="match status" value="1"/>
</dbReference>
<evidence type="ECO:0000256" key="1">
    <source>
        <dbReference type="ARBA" id="ARBA00023015"/>
    </source>
</evidence>
<dbReference type="InterPro" id="IPR036390">
    <property type="entry name" value="WH_DNA-bd_sf"/>
</dbReference>
<evidence type="ECO:0000313" key="5">
    <source>
        <dbReference type="EMBL" id="GLC86912.1"/>
    </source>
</evidence>
<dbReference type="SUPFAM" id="SSF46785">
    <property type="entry name" value="Winged helix' DNA-binding domain"/>
    <property type="match status" value="1"/>
</dbReference>
<dbReference type="PRINTS" id="PR00598">
    <property type="entry name" value="HTHMARR"/>
</dbReference>
<dbReference type="Gene3D" id="1.10.10.10">
    <property type="entry name" value="Winged helix-like DNA-binding domain superfamily/Winged helix DNA-binding domain"/>
    <property type="match status" value="1"/>
</dbReference>
<reference evidence="5" key="1">
    <citation type="submission" date="2022-08" db="EMBL/GenBank/DDBJ databases">
        <title>Draft genome sequence of Lysinibacillus sp. strain KH24.</title>
        <authorList>
            <person name="Kanbe H."/>
            <person name="Itoh H."/>
        </authorList>
    </citation>
    <scope>NUCLEOTIDE SEQUENCE</scope>
    <source>
        <strain evidence="5">KH24</strain>
    </source>
</reference>
<gene>
    <name evidence="5" type="primary">ywoH</name>
    <name evidence="5" type="ORF">LYSBPC_00390</name>
</gene>
<keyword evidence="2" id="KW-0238">DNA-binding</keyword>
<dbReference type="PANTHER" id="PTHR42756:SF1">
    <property type="entry name" value="TRANSCRIPTIONAL REPRESSOR OF EMRAB OPERON"/>
    <property type="match status" value="1"/>
</dbReference>
<dbReference type="Proteomes" id="UP001065593">
    <property type="component" value="Unassembled WGS sequence"/>
</dbReference>
<sequence length="132" mass="15390">MKPLFHALFQRSRYVTKCLNDVLKQHQLFSAQWTIVYCLYQRGPMTLTQIWKYLNIEAPSVTRTVTRLEALGWIERVDGEDKREKIITLSAYAEEQLPAIIKTIVAFEEDMIGTLTLEEQQQLVTLLNKMKG</sequence>
<dbReference type="RefSeq" id="WP_264986648.1">
    <property type="nucleotide sequence ID" value="NZ_BRZA01000001.1"/>
</dbReference>
<name>A0ABQ5NF39_9BACI</name>